<feature type="non-terminal residue" evidence="2">
    <location>
        <position position="1"/>
    </location>
</feature>
<feature type="region of interest" description="Disordered" evidence="1">
    <location>
        <begin position="1"/>
        <end position="86"/>
    </location>
</feature>
<dbReference type="AlphaFoldDB" id="A0A6J4L874"/>
<evidence type="ECO:0000313" key="2">
    <source>
        <dbReference type="EMBL" id="CAA9324804.1"/>
    </source>
</evidence>
<evidence type="ECO:0000256" key="1">
    <source>
        <dbReference type="SAM" id="MobiDB-lite"/>
    </source>
</evidence>
<feature type="compositionally biased region" description="Low complexity" evidence="1">
    <location>
        <begin position="46"/>
        <end position="55"/>
    </location>
</feature>
<sequence>WSRPPARTAATWRPPDGSPPPWGGPCGCAAPRRPARPAEGRRRSRPGPGALRCGAGSRGGSRRGVGRCGKIRPRPAAGERASLCLC</sequence>
<organism evidence="2">
    <name type="scientific">uncultured Gemmatimonadota bacterium</name>
    <dbReference type="NCBI Taxonomy" id="203437"/>
    <lineage>
        <taxon>Bacteria</taxon>
        <taxon>Pseudomonadati</taxon>
        <taxon>Gemmatimonadota</taxon>
        <taxon>environmental samples</taxon>
    </lineage>
</organism>
<accession>A0A6J4L874</accession>
<gene>
    <name evidence="2" type="ORF">AVDCRST_MAG68-2018</name>
</gene>
<feature type="compositionally biased region" description="Basic residues" evidence="1">
    <location>
        <begin position="60"/>
        <end position="73"/>
    </location>
</feature>
<reference evidence="2" key="1">
    <citation type="submission" date="2020-02" db="EMBL/GenBank/DDBJ databases">
        <authorList>
            <person name="Meier V. D."/>
        </authorList>
    </citation>
    <scope>NUCLEOTIDE SEQUENCE</scope>
    <source>
        <strain evidence="2">AVDCRST_MAG68</strain>
    </source>
</reference>
<feature type="non-terminal residue" evidence="2">
    <location>
        <position position="86"/>
    </location>
</feature>
<feature type="compositionally biased region" description="Low complexity" evidence="1">
    <location>
        <begin position="1"/>
        <end position="15"/>
    </location>
</feature>
<dbReference type="EMBL" id="CADCTW010000099">
    <property type="protein sequence ID" value="CAA9324804.1"/>
    <property type="molecule type" value="Genomic_DNA"/>
</dbReference>
<proteinExistence type="predicted"/>
<protein>
    <submittedName>
        <fullName evidence="2">Uncharacterized protein</fullName>
    </submittedName>
</protein>
<name>A0A6J4L874_9BACT</name>